<evidence type="ECO:0000313" key="2">
    <source>
        <dbReference type="Proteomes" id="UP000326169"/>
    </source>
</evidence>
<accession>A0A5M3T882</accession>
<organism evidence="1 2">
    <name type="scientific">Limnospira platensis NIES-46</name>
    <dbReference type="NCBI Taxonomy" id="1236695"/>
    <lineage>
        <taxon>Bacteria</taxon>
        <taxon>Bacillati</taxon>
        <taxon>Cyanobacteriota</taxon>
        <taxon>Cyanophyceae</taxon>
        <taxon>Oscillatoriophycideae</taxon>
        <taxon>Oscillatoriales</taxon>
        <taxon>Sirenicapillariaceae</taxon>
        <taxon>Limnospira</taxon>
    </lineage>
</organism>
<sequence>MLKSYEAIYENGEFKWLSDQPDLKKARVIVTILKETESPQKRRRFPVPEAGKVEIIGDIVSPIVDEEDWECLK</sequence>
<reference evidence="1 2" key="1">
    <citation type="journal article" date="2019" name="J Genomics">
        <title>The Draft Genome of a Hydrogen-producing Cyanobacterium, Arthrospira platensis NIES-46.</title>
        <authorList>
            <person name="Suzuki S."/>
            <person name="Yamaguchi H."/>
            <person name="Kawachi M."/>
        </authorList>
    </citation>
    <scope>NUCLEOTIDE SEQUENCE [LARGE SCALE GENOMIC DNA]</scope>
    <source>
        <strain evidence="1 2">NIES-46</strain>
    </source>
</reference>
<dbReference type="GeneID" id="301684546"/>
<dbReference type="EMBL" id="BIMW01000145">
    <property type="protein sequence ID" value="GCE95704.1"/>
    <property type="molecule type" value="Genomic_DNA"/>
</dbReference>
<dbReference type="Proteomes" id="UP000326169">
    <property type="component" value="Unassembled WGS sequence"/>
</dbReference>
<dbReference type="RefSeq" id="WP_006618260.1">
    <property type="nucleotide sequence ID" value="NZ_BIMW01000145.1"/>
</dbReference>
<protein>
    <submittedName>
        <fullName evidence="1">Uncharacterized protein</fullName>
    </submittedName>
</protein>
<comment type="caution">
    <text evidence="1">The sequence shown here is derived from an EMBL/GenBank/DDBJ whole genome shotgun (WGS) entry which is preliminary data.</text>
</comment>
<evidence type="ECO:0000313" key="1">
    <source>
        <dbReference type="EMBL" id="GCE95704.1"/>
    </source>
</evidence>
<proteinExistence type="predicted"/>
<gene>
    <name evidence="1" type="ORF">NIES46_37700</name>
</gene>
<name>A0A5M3T882_LIMPL</name>
<keyword evidence="2" id="KW-1185">Reference proteome</keyword>